<reference evidence="1 2" key="1">
    <citation type="journal article" date="2023" name="Limnol Oceanogr Lett">
        <title>Environmental adaptations by the intertidal Antarctic cyanobacterium Halotia branconii CENA392 as revealed using long-read genome sequencing.</title>
        <authorList>
            <person name="Dextro R.B."/>
            <person name="Delbaje E."/>
            <person name="Freitas P.N.N."/>
            <person name="Geraldes V."/>
            <person name="Pinto E."/>
            <person name="Long P.F."/>
            <person name="Fiore M.F."/>
        </authorList>
    </citation>
    <scope>NUCLEOTIDE SEQUENCE [LARGE SCALE GENOMIC DNA]</scope>
    <source>
        <strain evidence="1 2">CENA392</strain>
    </source>
</reference>
<gene>
    <name evidence="1" type="ORF">QI031_15830</name>
</gene>
<dbReference type="RefSeq" id="WP_281480620.1">
    <property type="nucleotide sequence ID" value="NZ_CP124543.1"/>
</dbReference>
<keyword evidence="2" id="KW-1185">Reference proteome</keyword>
<dbReference type="Proteomes" id="UP001223520">
    <property type="component" value="Chromosome"/>
</dbReference>
<name>A0AAJ6P759_9CYAN</name>
<evidence type="ECO:0000313" key="2">
    <source>
        <dbReference type="Proteomes" id="UP001223520"/>
    </source>
</evidence>
<accession>A0AAJ6P759</accession>
<evidence type="ECO:0000313" key="1">
    <source>
        <dbReference type="EMBL" id="WGV23295.1"/>
    </source>
</evidence>
<organism evidence="1 2">
    <name type="scientific">Halotia branconii CENA392</name>
    <dbReference type="NCBI Taxonomy" id="1539056"/>
    <lineage>
        <taxon>Bacteria</taxon>
        <taxon>Bacillati</taxon>
        <taxon>Cyanobacteriota</taxon>
        <taxon>Cyanophyceae</taxon>
        <taxon>Nostocales</taxon>
        <taxon>Nodulariaceae</taxon>
        <taxon>Halotia</taxon>
    </lineage>
</organism>
<sequence>MTIGVYPSSSWALQSVNVTSRPISLTFDSQTQQNYLEISNDFMKKILKAIACF</sequence>
<proteinExistence type="predicted"/>
<dbReference type="KEGG" id="hbq:QI031_15830"/>
<dbReference type="AlphaFoldDB" id="A0AAJ6P759"/>
<protein>
    <submittedName>
        <fullName evidence="1">Uncharacterized protein</fullName>
    </submittedName>
</protein>
<dbReference type="EMBL" id="CP124543">
    <property type="protein sequence ID" value="WGV23295.1"/>
    <property type="molecule type" value="Genomic_DNA"/>
</dbReference>